<evidence type="ECO:0000259" key="5">
    <source>
        <dbReference type="PROSITE" id="PS51677"/>
    </source>
</evidence>
<comment type="function">
    <text evidence="1">Is involved in generating a small heat-stable compound (Nod), an acylated oligomer of N-acetylglucosamine, that stimulates mitosis in various plant protoplasts.</text>
</comment>
<accession>A0ABS3KRI5</accession>
<dbReference type="InterPro" id="IPR002509">
    <property type="entry name" value="NODB_dom"/>
</dbReference>
<keyword evidence="7" id="KW-1185">Reference proteome</keyword>
<dbReference type="PROSITE" id="PS51677">
    <property type="entry name" value="NODB"/>
    <property type="match status" value="1"/>
</dbReference>
<reference evidence="6 7" key="1">
    <citation type="submission" date="2020-09" db="EMBL/GenBank/DDBJ databases">
        <title>Roseomonas.</title>
        <authorList>
            <person name="Zhu W."/>
        </authorList>
    </citation>
    <scope>NUCLEOTIDE SEQUENCE [LARGE SCALE GENOMIC DNA]</scope>
    <source>
        <strain evidence="6 7">573</strain>
    </source>
</reference>
<evidence type="ECO:0000313" key="6">
    <source>
        <dbReference type="EMBL" id="MBO1080095.1"/>
    </source>
</evidence>
<dbReference type="PANTHER" id="PTHR43123">
    <property type="entry name" value="POLYSACCHARIDE DEACETYLASE-RELATED"/>
    <property type="match status" value="1"/>
</dbReference>
<dbReference type="SUPFAM" id="SSF88713">
    <property type="entry name" value="Glycoside hydrolase/deacetylase"/>
    <property type="match status" value="1"/>
</dbReference>
<sequence>MARDLIGYGGQWPDLRWPNGARLAVSVAVNLEEGAEQQVGDGDPQSERMGEVLSVVPAGVRDMGQEQIFAYGTRAGIWRMLEALEQHRVPATFLMCGRAVQRAPALARAAVAAGHEAAAHGWLWRPHADYASRDAEAADLARCAEAIAQATGQRPRGFFCRGAESAWTRGLLLEQGFRYTSNAFDDDLPYHDPAHPGLLVVPYALDSNDMKFFHPNGFVRAGEMVDYVADALAVLLAEAERGRPRLLNIGYHLRIAGRPGRFRAFEGVLEQLAALGGRIWLARRAEIAEAFAAAVPPAAFTGTASTTRP</sequence>
<dbReference type="PANTHER" id="PTHR43123:SF4">
    <property type="entry name" value="POLYSACCHARIDE DEACETYLASE"/>
    <property type="match status" value="1"/>
</dbReference>
<dbReference type="RefSeq" id="WP_207417914.1">
    <property type="nucleotide sequence ID" value="NZ_CP061177.1"/>
</dbReference>
<dbReference type="EMBL" id="JACTNG010000007">
    <property type="protein sequence ID" value="MBO1080095.1"/>
    <property type="molecule type" value="Genomic_DNA"/>
</dbReference>
<evidence type="ECO:0000313" key="7">
    <source>
        <dbReference type="Proteomes" id="UP001518989"/>
    </source>
</evidence>
<feature type="domain" description="NodB homology" evidence="5">
    <location>
        <begin position="63"/>
        <end position="280"/>
    </location>
</feature>
<evidence type="ECO:0000256" key="2">
    <source>
        <dbReference type="ARBA" id="ARBA00010973"/>
    </source>
</evidence>
<dbReference type="Proteomes" id="UP001518989">
    <property type="component" value="Unassembled WGS sequence"/>
</dbReference>
<evidence type="ECO:0000256" key="4">
    <source>
        <dbReference type="ARBA" id="ARBA00032976"/>
    </source>
</evidence>
<protein>
    <recommendedName>
        <fullName evidence="3">Chitooligosaccharide deacetylase</fullName>
    </recommendedName>
    <alternativeName>
        <fullName evidence="4">Nodulation protein B</fullName>
    </alternativeName>
</protein>
<dbReference type="InterPro" id="IPR011330">
    <property type="entry name" value="Glyco_hydro/deAcase_b/a-brl"/>
</dbReference>
<gene>
    <name evidence="6" type="ORF">IAI61_13730</name>
</gene>
<evidence type="ECO:0000256" key="3">
    <source>
        <dbReference type="ARBA" id="ARBA00020071"/>
    </source>
</evidence>
<dbReference type="Pfam" id="PF01522">
    <property type="entry name" value="Polysacc_deac_1"/>
    <property type="match status" value="1"/>
</dbReference>
<comment type="similarity">
    <text evidence="2">Belongs to the polysaccharide deacetylase family.</text>
</comment>
<proteinExistence type="inferred from homology"/>
<organism evidence="6 7">
    <name type="scientific">Roseomonas haemaphysalidis</name>
    <dbReference type="NCBI Taxonomy" id="2768162"/>
    <lineage>
        <taxon>Bacteria</taxon>
        <taxon>Pseudomonadati</taxon>
        <taxon>Pseudomonadota</taxon>
        <taxon>Alphaproteobacteria</taxon>
        <taxon>Acetobacterales</taxon>
        <taxon>Roseomonadaceae</taxon>
        <taxon>Roseomonas</taxon>
    </lineage>
</organism>
<comment type="caution">
    <text evidence="6">The sequence shown here is derived from an EMBL/GenBank/DDBJ whole genome shotgun (WGS) entry which is preliminary data.</text>
</comment>
<dbReference type="Gene3D" id="3.20.20.370">
    <property type="entry name" value="Glycoside hydrolase/deacetylase"/>
    <property type="match status" value="1"/>
</dbReference>
<name>A0ABS3KRI5_9PROT</name>
<evidence type="ECO:0000256" key="1">
    <source>
        <dbReference type="ARBA" id="ARBA00003236"/>
    </source>
</evidence>